<dbReference type="RefSeq" id="WP_211800774.1">
    <property type="nucleotide sequence ID" value="NZ_JAGSCS010000007.1"/>
</dbReference>
<dbReference type="PANTHER" id="PTHR33406:SF13">
    <property type="entry name" value="MEMBRANE PROTEIN YDFJ"/>
    <property type="match status" value="1"/>
</dbReference>
<evidence type="ECO:0000256" key="1">
    <source>
        <dbReference type="ARBA" id="ARBA00004651"/>
    </source>
</evidence>
<feature type="transmembrane region" description="Helical" evidence="6">
    <location>
        <begin position="870"/>
        <end position="894"/>
    </location>
</feature>
<evidence type="ECO:0000313" key="8">
    <source>
        <dbReference type="EMBL" id="MBR0576031.1"/>
    </source>
</evidence>
<evidence type="ECO:0000256" key="6">
    <source>
        <dbReference type="SAM" id="Phobius"/>
    </source>
</evidence>
<dbReference type="Pfam" id="PF03176">
    <property type="entry name" value="MMPL"/>
    <property type="match status" value="2"/>
</dbReference>
<keyword evidence="3 6" id="KW-0812">Transmembrane</keyword>
<evidence type="ECO:0000313" key="9">
    <source>
        <dbReference type="Proteomes" id="UP000675379"/>
    </source>
</evidence>
<dbReference type="Gene3D" id="1.20.1640.10">
    <property type="entry name" value="Multidrug efflux transporter AcrB transmembrane domain"/>
    <property type="match status" value="2"/>
</dbReference>
<dbReference type="GO" id="GO:0005886">
    <property type="term" value="C:plasma membrane"/>
    <property type="evidence" value="ECO:0007669"/>
    <property type="project" value="UniProtKB-SubCell"/>
</dbReference>
<evidence type="ECO:0000256" key="4">
    <source>
        <dbReference type="ARBA" id="ARBA00022989"/>
    </source>
</evidence>
<keyword evidence="4 6" id="KW-1133">Transmembrane helix</keyword>
<protein>
    <submittedName>
        <fullName evidence="8">Hydrophobe/amphiphile efflux-3 (HAE3) family transporter</fullName>
    </submittedName>
</protein>
<feature type="transmembrane region" description="Helical" evidence="6">
    <location>
        <begin position="831"/>
        <end position="850"/>
    </location>
</feature>
<dbReference type="AlphaFoldDB" id="A0A941CNM4"/>
<feature type="domain" description="SSD" evidence="7">
    <location>
        <begin position="435"/>
        <end position="552"/>
    </location>
</feature>
<keyword evidence="5 6" id="KW-0472">Membrane</keyword>
<organism evidence="8 9">
    <name type="scientific">Proteiniclasticum sediminis</name>
    <dbReference type="NCBI Taxonomy" id="2804028"/>
    <lineage>
        <taxon>Bacteria</taxon>
        <taxon>Bacillati</taxon>
        <taxon>Bacillota</taxon>
        <taxon>Clostridia</taxon>
        <taxon>Eubacteriales</taxon>
        <taxon>Clostridiaceae</taxon>
        <taxon>Proteiniclasticum</taxon>
    </lineage>
</organism>
<feature type="transmembrane region" description="Helical" evidence="6">
    <location>
        <begin position="779"/>
        <end position="797"/>
    </location>
</feature>
<sequence length="958" mass="103382">MNRIFTFIGKSIENHPFRVLFATLAVGIVMIAGARGISMATGNDTLVGSETKVYQNQTDMEATFGGDSILVLFQEEQPGAILAVDNLARMWRVENRLQYKAGIYSLMSPASLIHEMTVKQTEMITGKMGELTQGLTGMGGALTDIGNTLLEKELPDPALLEAKIQSLSSATANFDRLIQGQTTLGQGMTGISQGTAATAAGLQEMGQKLSDLGQTATGNSALQMQLGVLSENLTKSAEGLQNLSAKAALLVGGTQDTATALGIIKEKIATETQGMASSFSGGITVTELQTMAEGFTTMGGNLQNIAGALSTFQEKSAMLEPTLPKTQEEADLLLYEEGELRSAFTNVVQNEDTAMMIVKLEGGLTDVQKEDVIASLKEALTAEKFDTLSYVVSGKPVLDTALKSEMKINMMTMVLFALMIMLVVLALVFKVQWRMLSLLVITVSVIATLGFMGWISVPVTMVSMAVFPILIGLGIDYSIQFHNRYQEEGSVADTVKYLGKAVFIAVLATVLGFLSLYISPVPMIRDFGKMLTLGVIISFLGSLFLLLPILQIRKIVTVPQPKSRINPGSQLAAFPQKKRLAQGFTQGILKLRYPVILLIVLLSTLGFLMDSRIGVETDMEAFMPQDMPALTDLKTVREVMGSTDQVVLYFKGDDLSSAHSLAYLLSLGEDLQMEYPEIITDVRSLADSAMTLAGPGSHTAEDYAETAKTLPEAMARMFITEDKTQGAMLLNIKHLSTEELSAFIDSLKVTLSEHNFTGEVAGKSVLDVEMVKGLTSGRIAMTGLGLLLIFAILLLIYRNLVKALIPILPVVSIIGLSSGFMYLFGIRFTPITATLGALVLGMGTEMTIMLMERYVEERNRGVAKVEAMGIAVESIGMAILASGLTTVGGFSVLLLSDFVILKDFGIMTVVNISLAILSTFILLPPLLYILDRFLFSRKEMAAMEKSAELQTEDRAESA</sequence>
<keyword evidence="9" id="KW-1185">Reference proteome</keyword>
<evidence type="ECO:0000256" key="2">
    <source>
        <dbReference type="ARBA" id="ARBA00022475"/>
    </source>
</evidence>
<proteinExistence type="predicted"/>
<feature type="transmembrane region" description="Helical" evidence="6">
    <location>
        <begin position="530"/>
        <end position="550"/>
    </location>
</feature>
<dbReference type="InterPro" id="IPR050545">
    <property type="entry name" value="Mycobact_MmpL"/>
</dbReference>
<reference evidence="8" key="1">
    <citation type="submission" date="2021-04" db="EMBL/GenBank/DDBJ databases">
        <title>Proteiniclasticum sedimins sp. nov., an obligate anaerobic bacterium isolated from anaerobic sludge.</title>
        <authorList>
            <person name="Liu J."/>
        </authorList>
    </citation>
    <scope>NUCLEOTIDE SEQUENCE</scope>
    <source>
        <strain evidence="8">BAD-10</strain>
    </source>
</reference>
<feature type="transmembrane region" description="Helical" evidence="6">
    <location>
        <begin position="906"/>
        <end position="930"/>
    </location>
</feature>
<keyword evidence="2" id="KW-1003">Cell membrane</keyword>
<feature type="transmembrane region" description="Helical" evidence="6">
    <location>
        <begin position="500"/>
        <end position="518"/>
    </location>
</feature>
<feature type="domain" description="SSD" evidence="7">
    <location>
        <begin position="803"/>
        <end position="929"/>
    </location>
</feature>
<dbReference type="EMBL" id="JAGSCS010000007">
    <property type="protein sequence ID" value="MBR0576031.1"/>
    <property type="molecule type" value="Genomic_DNA"/>
</dbReference>
<feature type="transmembrane region" description="Helical" evidence="6">
    <location>
        <begin position="591"/>
        <end position="609"/>
    </location>
</feature>
<dbReference type="SUPFAM" id="SSF82866">
    <property type="entry name" value="Multidrug efflux transporter AcrB transmembrane domain"/>
    <property type="match status" value="2"/>
</dbReference>
<evidence type="ECO:0000256" key="5">
    <source>
        <dbReference type="ARBA" id="ARBA00023136"/>
    </source>
</evidence>
<feature type="transmembrane region" description="Helical" evidence="6">
    <location>
        <begin position="410"/>
        <end position="429"/>
    </location>
</feature>
<feature type="transmembrane region" description="Helical" evidence="6">
    <location>
        <begin position="436"/>
        <end position="455"/>
    </location>
</feature>
<feature type="transmembrane region" description="Helical" evidence="6">
    <location>
        <begin position="804"/>
        <end position="825"/>
    </location>
</feature>
<gene>
    <name evidence="8" type="ORF">KCG48_06710</name>
</gene>
<evidence type="ECO:0000256" key="3">
    <source>
        <dbReference type="ARBA" id="ARBA00022692"/>
    </source>
</evidence>
<evidence type="ECO:0000259" key="7">
    <source>
        <dbReference type="PROSITE" id="PS50156"/>
    </source>
</evidence>
<dbReference type="PROSITE" id="PS50156">
    <property type="entry name" value="SSD"/>
    <property type="match status" value="2"/>
</dbReference>
<name>A0A941CNM4_9CLOT</name>
<dbReference type="PANTHER" id="PTHR33406">
    <property type="entry name" value="MEMBRANE PROTEIN MJ1562-RELATED"/>
    <property type="match status" value="1"/>
</dbReference>
<accession>A0A941CNM4</accession>
<dbReference type="InterPro" id="IPR004869">
    <property type="entry name" value="MMPL_dom"/>
</dbReference>
<feature type="transmembrane region" description="Helical" evidence="6">
    <location>
        <begin position="461"/>
        <end position="479"/>
    </location>
</feature>
<dbReference type="InterPro" id="IPR000731">
    <property type="entry name" value="SSD"/>
</dbReference>
<dbReference type="NCBIfam" id="TIGR00921">
    <property type="entry name" value="2A067"/>
    <property type="match status" value="1"/>
</dbReference>
<comment type="subcellular location">
    <subcellularLocation>
        <location evidence="1">Cell membrane</location>
        <topology evidence="1">Multi-pass membrane protein</topology>
    </subcellularLocation>
</comment>
<comment type="caution">
    <text evidence="8">The sequence shown here is derived from an EMBL/GenBank/DDBJ whole genome shotgun (WGS) entry which is preliminary data.</text>
</comment>
<dbReference type="Proteomes" id="UP000675379">
    <property type="component" value="Unassembled WGS sequence"/>
</dbReference>